<dbReference type="PROSITE" id="PS51257">
    <property type="entry name" value="PROKAR_LIPOPROTEIN"/>
    <property type="match status" value="1"/>
</dbReference>
<organism evidence="3 4">
    <name type="scientific">Actinomadura meridiana</name>
    <dbReference type="NCBI Taxonomy" id="559626"/>
    <lineage>
        <taxon>Bacteria</taxon>
        <taxon>Bacillati</taxon>
        <taxon>Actinomycetota</taxon>
        <taxon>Actinomycetes</taxon>
        <taxon>Streptosporangiales</taxon>
        <taxon>Thermomonosporaceae</taxon>
        <taxon>Actinomadura</taxon>
    </lineage>
</organism>
<evidence type="ECO:0000256" key="2">
    <source>
        <dbReference type="SAM" id="SignalP"/>
    </source>
</evidence>
<gene>
    <name evidence="3" type="ORF">GCM10022254_28670</name>
</gene>
<keyword evidence="1" id="KW-0812">Transmembrane</keyword>
<reference evidence="4" key="1">
    <citation type="journal article" date="2019" name="Int. J. Syst. Evol. Microbiol.">
        <title>The Global Catalogue of Microorganisms (GCM) 10K type strain sequencing project: providing services to taxonomists for standard genome sequencing and annotation.</title>
        <authorList>
            <consortium name="The Broad Institute Genomics Platform"/>
            <consortium name="The Broad Institute Genome Sequencing Center for Infectious Disease"/>
            <person name="Wu L."/>
            <person name="Ma J."/>
        </authorList>
    </citation>
    <scope>NUCLEOTIDE SEQUENCE [LARGE SCALE GENOMIC DNA]</scope>
    <source>
        <strain evidence="4">JCM 17440</strain>
    </source>
</reference>
<keyword evidence="4" id="KW-1185">Reference proteome</keyword>
<accession>A0ABP8C0B3</accession>
<keyword evidence="2" id="KW-0732">Signal</keyword>
<proteinExistence type="predicted"/>
<comment type="caution">
    <text evidence="3">The sequence shown here is derived from an EMBL/GenBank/DDBJ whole genome shotgun (WGS) entry which is preliminary data.</text>
</comment>
<feature type="chain" id="PRO_5045555706" description="Lipoprotein" evidence="2">
    <location>
        <begin position="22"/>
        <end position="188"/>
    </location>
</feature>
<feature type="transmembrane region" description="Helical" evidence="1">
    <location>
        <begin position="51"/>
        <end position="74"/>
    </location>
</feature>
<keyword evidence="1" id="KW-1133">Transmembrane helix</keyword>
<protein>
    <recommendedName>
        <fullName evidence="5">Lipoprotein</fullName>
    </recommendedName>
</protein>
<sequence>MRIAIAVTGAVLLLCGCAALAAGFGAAETFGVLSSGPVLVPALGRFADENGWFLPTAAAVAETVALSGQLWLVLQCRSLVHRRWPDLDARTRDLARSAADDLNRDARELTGVQDLRARLTGTAARPRLRLRITCADDVPLGDLYKELGEGPVERYRRTIGMVDLPVVIRFRPASTRPGKRGCPQPDTA</sequence>
<dbReference type="RefSeq" id="WP_344895850.1">
    <property type="nucleotide sequence ID" value="NZ_BAABAS010000006.1"/>
</dbReference>
<keyword evidence="1" id="KW-0472">Membrane</keyword>
<name>A0ABP8C0B3_9ACTN</name>
<evidence type="ECO:0000313" key="3">
    <source>
        <dbReference type="EMBL" id="GAA4231451.1"/>
    </source>
</evidence>
<dbReference type="Proteomes" id="UP001501710">
    <property type="component" value="Unassembled WGS sequence"/>
</dbReference>
<feature type="signal peptide" evidence="2">
    <location>
        <begin position="1"/>
        <end position="21"/>
    </location>
</feature>
<evidence type="ECO:0000313" key="4">
    <source>
        <dbReference type="Proteomes" id="UP001501710"/>
    </source>
</evidence>
<evidence type="ECO:0000256" key="1">
    <source>
        <dbReference type="SAM" id="Phobius"/>
    </source>
</evidence>
<evidence type="ECO:0008006" key="5">
    <source>
        <dbReference type="Google" id="ProtNLM"/>
    </source>
</evidence>
<dbReference type="EMBL" id="BAABAS010000006">
    <property type="protein sequence ID" value="GAA4231451.1"/>
    <property type="molecule type" value="Genomic_DNA"/>
</dbReference>